<comment type="caution">
    <text evidence="3">The sequence shown here is derived from an EMBL/GenBank/DDBJ whole genome shotgun (WGS) entry which is preliminary data.</text>
</comment>
<dbReference type="AlphaFoldDB" id="A0A401V213"/>
<reference evidence="3 4" key="1">
    <citation type="submission" date="2018-11" db="EMBL/GenBank/DDBJ databases">
        <title>Draft genome sequence of Cellulomonas takizawaensis strain TKZ-21.</title>
        <authorList>
            <person name="Yamamura H."/>
            <person name="Hayashi T."/>
            <person name="Hamada M."/>
            <person name="Serisawa Y."/>
            <person name="Matsuyama K."/>
            <person name="Nakagawa Y."/>
            <person name="Otoguro M."/>
            <person name="Yanagida F."/>
            <person name="Hayakawa M."/>
        </authorList>
    </citation>
    <scope>NUCLEOTIDE SEQUENCE [LARGE SCALE GENOMIC DNA]</scope>
    <source>
        <strain evidence="3 4">TKZ-21</strain>
    </source>
</reference>
<evidence type="ECO:0000256" key="1">
    <source>
        <dbReference type="SAM" id="MobiDB-lite"/>
    </source>
</evidence>
<feature type="compositionally biased region" description="Basic and acidic residues" evidence="1">
    <location>
        <begin position="29"/>
        <end position="64"/>
    </location>
</feature>
<organism evidence="3 4">
    <name type="scientific">Cellulomonas algicola</name>
    <dbReference type="NCBI Taxonomy" id="2071633"/>
    <lineage>
        <taxon>Bacteria</taxon>
        <taxon>Bacillati</taxon>
        <taxon>Actinomycetota</taxon>
        <taxon>Actinomycetes</taxon>
        <taxon>Micrococcales</taxon>
        <taxon>Cellulomonadaceae</taxon>
        <taxon>Cellulomonas</taxon>
    </lineage>
</organism>
<gene>
    <name evidence="3" type="ORF">CTKZ_25070</name>
</gene>
<evidence type="ECO:0000259" key="2">
    <source>
        <dbReference type="Pfam" id="PF18970"/>
    </source>
</evidence>
<accession>A0A401V213</accession>
<evidence type="ECO:0000313" key="3">
    <source>
        <dbReference type="EMBL" id="GCD20945.1"/>
    </source>
</evidence>
<feature type="domain" description="DUF5709" evidence="2">
    <location>
        <begin position="90"/>
        <end position="136"/>
    </location>
</feature>
<dbReference type="RefSeq" id="WP_124343453.1">
    <property type="nucleotide sequence ID" value="NZ_BHYL01000212.1"/>
</dbReference>
<keyword evidence="4" id="KW-1185">Reference proteome</keyword>
<protein>
    <recommendedName>
        <fullName evidence="2">DUF5709 domain-containing protein</fullName>
    </recommendedName>
</protein>
<dbReference type="InterPro" id="IPR043763">
    <property type="entry name" value="DUF5709"/>
</dbReference>
<evidence type="ECO:0000313" key="4">
    <source>
        <dbReference type="Proteomes" id="UP000288246"/>
    </source>
</evidence>
<dbReference type="EMBL" id="BHYL01000212">
    <property type="protein sequence ID" value="GCD20945.1"/>
    <property type="molecule type" value="Genomic_DNA"/>
</dbReference>
<sequence>MSDETPATRTDAALGSEGDTDQLPGEDTLVERGVDDHLDEGYTPPERDRPRTTHYGETHWEEEHRETIDQRIEQEEPEVWEQRPRVTGDREELRAGRLVADDDAVESGVNDTFAVDAGVSGGAASAEEAAVHLIEEEYVDDRYYQDGEDERP</sequence>
<dbReference type="Proteomes" id="UP000288246">
    <property type="component" value="Unassembled WGS sequence"/>
</dbReference>
<name>A0A401V213_9CELL</name>
<dbReference type="Pfam" id="PF18970">
    <property type="entry name" value="DUF5709"/>
    <property type="match status" value="1"/>
</dbReference>
<dbReference type="OrthoDB" id="3212066at2"/>
<proteinExistence type="predicted"/>
<feature type="region of interest" description="Disordered" evidence="1">
    <location>
        <begin position="1"/>
        <end position="64"/>
    </location>
</feature>